<dbReference type="EMBL" id="BMAW01040021">
    <property type="protein sequence ID" value="GFU58073.1"/>
    <property type="molecule type" value="Genomic_DNA"/>
</dbReference>
<protein>
    <recommendedName>
        <fullName evidence="3">Reverse transcriptase domain-containing protein</fullName>
    </recommendedName>
</protein>
<comment type="caution">
    <text evidence="1">The sequence shown here is derived from an EMBL/GenBank/DDBJ whole genome shotgun (WGS) entry which is preliminary data.</text>
</comment>
<accession>A0A8X6R095</accession>
<dbReference type="Proteomes" id="UP000887013">
    <property type="component" value="Unassembled WGS sequence"/>
</dbReference>
<evidence type="ECO:0000313" key="1">
    <source>
        <dbReference type="EMBL" id="GFU58073.1"/>
    </source>
</evidence>
<organism evidence="1 2">
    <name type="scientific">Nephila pilipes</name>
    <name type="common">Giant wood spider</name>
    <name type="synonym">Nephila maculata</name>
    <dbReference type="NCBI Taxonomy" id="299642"/>
    <lineage>
        <taxon>Eukaryota</taxon>
        <taxon>Metazoa</taxon>
        <taxon>Ecdysozoa</taxon>
        <taxon>Arthropoda</taxon>
        <taxon>Chelicerata</taxon>
        <taxon>Arachnida</taxon>
        <taxon>Araneae</taxon>
        <taxon>Araneomorphae</taxon>
        <taxon>Entelegynae</taxon>
        <taxon>Araneoidea</taxon>
        <taxon>Nephilidae</taxon>
        <taxon>Nephila</taxon>
    </lineage>
</organism>
<gene>
    <name evidence="1" type="primary">AVEN_138941_1</name>
    <name evidence="1" type="ORF">NPIL_295611</name>
</gene>
<proteinExistence type="predicted"/>
<reference evidence="1" key="1">
    <citation type="submission" date="2020-08" db="EMBL/GenBank/DDBJ databases">
        <title>Multicomponent nature underlies the extraordinary mechanical properties of spider dragline silk.</title>
        <authorList>
            <person name="Kono N."/>
            <person name="Nakamura H."/>
            <person name="Mori M."/>
            <person name="Yoshida Y."/>
            <person name="Ohtoshi R."/>
            <person name="Malay A.D."/>
            <person name="Moran D.A.P."/>
            <person name="Tomita M."/>
            <person name="Numata K."/>
            <person name="Arakawa K."/>
        </authorList>
    </citation>
    <scope>NUCLEOTIDE SEQUENCE</scope>
</reference>
<sequence>MEEVLSNDEITSDDGFFLPHRSVLRSGNRACPLRVVFNGSRKTDLNISLNCVFSKGGVIQVILLSIMLRARQQAYFFSCDIRYMFRHIENNPEERLFQKLLWKQGLNEPHQICPNL</sequence>
<dbReference type="OrthoDB" id="6431846at2759"/>
<dbReference type="AlphaFoldDB" id="A0A8X6R095"/>
<evidence type="ECO:0008006" key="3">
    <source>
        <dbReference type="Google" id="ProtNLM"/>
    </source>
</evidence>
<evidence type="ECO:0000313" key="2">
    <source>
        <dbReference type="Proteomes" id="UP000887013"/>
    </source>
</evidence>
<name>A0A8X6R095_NEPPI</name>
<keyword evidence="2" id="KW-1185">Reference proteome</keyword>